<evidence type="ECO:0000259" key="6">
    <source>
        <dbReference type="PROSITE" id="PS51007"/>
    </source>
</evidence>
<dbReference type="GO" id="GO:0046872">
    <property type="term" value="F:metal ion binding"/>
    <property type="evidence" value="ECO:0007669"/>
    <property type="project" value="UniProtKB-KW"/>
</dbReference>
<dbReference type="Gene3D" id="1.10.760.10">
    <property type="entry name" value="Cytochrome c-like domain"/>
    <property type="match status" value="1"/>
</dbReference>
<evidence type="ECO:0000256" key="5">
    <source>
        <dbReference type="SAM" id="SignalP"/>
    </source>
</evidence>
<gene>
    <name evidence="7" type="ORF">EV671_1003130</name>
</gene>
<evidence type="ECO:0000256" key="3">
    <source>
        <dbReference type="ARBA" id="ARBA00023004"/>
    </source>
</evidence>
<keyword evidence="3 4" id="KW-0408">Iron</keyword>
<organism evidence="7 8">
    <name type="scientific">Roseateles saccharophilus</name>
    <name type="common">Pseudomonas saccharophila</name>
    <dbReference type="NCBI Taxonomy" id="304"/>
    <lineage>
        <taxon>Bacteria</taxon>
        <taxon>Pseudomonadati</taxon>
        <taxon>Pseudomonadota</taxon>
        <taxon>Betaproteobacteria</taxon>
        <taxon>Burkholderiales</taxon>
        <taxon>Sphaerotilaceae</taxon>
        <taxon>Roseateles</taxon>
    </lineage>
</organism>
<comment type="caution">
    <text evidence="7">The sequence shown here is derived from an EMBL/GenBank/DDBJ whole genome shotgun (WGS) entry which is preliminary data.</text>
</comment>
<dbReference type="InterPro" id="IPR036909">
    <property type="entry name" value="Cyt_c-like_dom_sf"/>
</dbReference>
<dbReference type="PROSITE" id="PS51007">
    <property type="entry name" value="CYTC"/>
    <property type="match status" value="1"/>
</dbReference>
<feature type="signal peptide" evidence="5">
    <location>
        <begin position="1"/>
        <end position="38"/>
    </location>
</feature>
<proteinExistence type="predicted"/>
<dbReference type="GO" id="GO:0020037">
    <property type="term" value="F:heme binding"/>
    <property type="evidence" value="ECO:0007669"/>
    <property type="project" value="InterPro"/>
</dbReference>
<feature type="chain" id="PRO_5020872100" evidence="5">
    <location>
        <begin position="39"/>
        <end position="180"/>
    </location>
</feature>
<sequence length="180" mass="19035">MNAGQQRAPGSFIPAVMGRHRRRAASCALALAALAALATGCAVEVQNTRPARDLARNALPAGDVQAGWRVFQQKCASCHGAPATGTANGPDLLPRIREMGAHQFVGLVLRRYDWILAAAESSPDSAAQDTMVEKIVQGREGTLVMPAWQGDPAVTAHIIDLYAYLSARAEGTQGPGRPLR</sequence>
<protein>
    <submittedName>
        <fullName evidence="7">Cbb3-type cytochrome c oxidase subunit III</fullName>
    </submittedName>
</protein>
<keyword evidence="5" id="KW-0732">Signal</keyword>
<keyword evidence="1 4" id="KW-0349">Heme</keyword>
<dbReference type="OrthoDB" id="8913395at2"/>
<reference evidence="7 8" key="1">
    <citation type="submission" date="2019-03" db="EMBL/GenBank/DDBJ databases">
        <title>Genomic Encyclopedia of Type Strains, Phase IV (KMG-IV): sequencing the most valuable type-strain genomes for metagenomic binning, comparative biology and taxonomic classification.</title>
        <authorList>
            <person name="Goeker M."/>
        </authorList>
    </citation>
    <scope>NUCLEOTIDE SEQUENCE [LARGE SCALE GENOMIC DNA]</scope>
    <source>
        <strain evidence="7 8">DSM 654</strain>
    </source>
</reference>
<evidence type="ECO:0000313" key="7">
    <source>
        <dbReference type="EMBL" id="TCV03475.1"/>
    </source>
</evidence>
<dbReference type="Proteomes" id="UP000295110">
    <property type="component" value="Unassembled WGS sequence"/>
</dbReference>
<name>A0A4R3VK97_ROSSA</name>
<feature type="domain" description="Cytochrome c" evidence="6">
    <location>
        <begin position="62"/>
        <end position="169"/>
    </location>
</feature>
<evidence type="ECO:0000256" key="1">
    <source>
        <dbReference type="ARBA" id="ARBA00022617"/>
    </source>
</evidence>
<evidence type="ECO:0000313" key="8">
    <source>
        <dbReference type="Proteomes" id="UP000295110"/>
    </source>
</evidence>
<accession>A0A4R3VK97</accession>
<keyword evidence="8" id="KW-1185">Reference proteome</keyword>
<dbReference type="InterPro" id="IPR009056">
    <property type="entry name" value="Cyt_c-like_dom"/>
</dbReference>
<evidence type="ECO:0000256" key="4">
    <source>
        <dbReference type="PROSITE-ProRule" id="PRU00433"/>
    </source>
</evidence>
<evidence type="ECO:0000256" key="2">
    <source>
        <dbReference type="ARBA" id="ARBA00022723"/>
    </source>
</evidence>
<dbReference type="RefSeq" id="WP_132569983.1">
    <property type="nucleotide sequence ID" value="NZ_CBCSGL010000002.1"/>
</dbReference>
<dbReference type="Pfam" id="PF13442">
    <property type="entry name" value="Cytochrome_CBB3"/>
    <property type="match status" value="1"/>
</dbReference>
<dbReference type="SUPFAM" id="SSF46626">
    <property type="entry name" value="Cytochrome c"/>
    <property type="match status" value="1"/>
</dbReference>
<dbReference type="AlphaFoldDB" id="A0A4R3VK97"/>
<dbReference type="GO" id="GO:0009055">
    <property type="term" value="F:electron transfer activity"/>
    <property type="evidence" value="ECO:0007669"/>
    <property type="project" value="InterPro"/>
</dbReference>
<dbReference type="EMBL" id="SMBU01000003">
    <property type="protein sequence ID" value="TCV03475.1"/>
    <property type="molecule type" value="Genomic_DNA"/>
</dbReference>
<keyword evidence="2 4" id="KW-0479">Metal-binding</keyword>